<reference evidence="1 2" key="1">
    <citation type="submission" date="2019-08" db="EMBL/GenBank/DDBJ databases">
        <title>Carotenoids and Carotenoid Binding Proteins in the Halophilic Cyanobacterium Euhalothece sp. ZM00.</title>
        <authorList>
            <person name="Cho S.M."/>
            <person name="Song J.Y."/>
            <person name="Park Y.-I."/>
        </authorList>
    </citation>
    <scope>NUCLEOTIDE SEQUENCE [LARGE SCALE GENOMIC DNA]</scope>
    <source>
        <strain evidence="1 2">Z-M001</strain>
    </source>
</reference>
<dbReference type="EMBL" id="CP042326">
    <property type="protein sequence ID" value="QDZ40751.1"/>
    <property type="molecule type" value="Genomic_DNA"/>
</dbReference>
<dbReference type="Proteomes" id="UP000318453">
    <property type="component" value="Chromosome"/>
</dbReference>
<dbReference type="InterPro" id="IPR035093">
    <property type="entry name" value="RelE/ParE_toxin_dom_sf"/>
</dbReference>
<sequence length="108" mass="12468">MGTKSKYQVQVHPAVRTEDIPSLPAQLQNDFSGYQLAIARDPYQRRGVPNHALKGKLRGYRALEIDWEGVAYRLVYRIYEKPSPRRVLVISFAEHDPAYEKAISRIKN</sequence>
<name>A0A5B8NQC5_9CHRO</name>
<dbReference type="Gene3D" id="3.30.2310.20">
    <property type="entry name" value="RelE-like"/>
    <property type="match status" value="1"/>
</dbReference>
<dbReference type="AlphaFoldDB" id="A0A5B8NQC5"/>
<proteinExistence type="predicted"/>
<keyword evidence="2" id="KW-1185">Reference proteome</keyword>
<protein>
    <recommendedName>
        <fullName evidence="3">Type II toxin-antitoxin system RelE/ParE family toxin</fullName>
    </recommendedName>
</protein>
<evidence type="ECO:0000313" key="1">
    <source>
        <dbReference type="EMBL" id="QDZ40751.1"/>
    </source>
</evidence>
<dbReference type="RefSeq" id="WP_146296591.1">
    <property type="nucleotide sequence ID" value="NZ_CP042326.1"/>
</dbReference>
<gene>
    <name evidence="1" type="ORF">FRE64_12820</name>
</gene>
<dbReference type="OrthoDB" id="573758at2"/>
<accession>A0A5B8NQC5</accession>
<evidence type="ECO:0000313" key="2">
    <source>
        <dbReference type="Proteomes" id="UP000318453"/>
    </source>
</evidence>
<evidence type="ECO:0008006" key="3">
    <source>
        <dbReference type="Google" id="ProtNLM"/>
    </source>
</evidence>
<dbReference type="KEGG" id="enn:FRE64_12820"/>
<dbReference type="SUPFAM" id="SSF143011">
    <property type="entry name" value="RelE-like"/>
    <property type="match status" value="1"/>
</dbReference>
<organism evidence="1 2">
    <name type="scientific">Euhalothece natronophila Z-M001</name>
    <dbReference type="NCBI Taxonomy" id="522448"/>
    <lineage>
        <taxon>Bacteria</taxon>
        <taxon>Bacillati</taxon>
        <taxon>Cyanobacteriota</taxon>
        <taxon>Cyanophyceae</taxon>
        <taxon>Oscillatoriophycideae</taxon>
        <taxon>Chroococcales</taxon>
        <taxon>Halothecacae</taxon>
        <taxon>Halothece cluster</taxon>
        <taxon>Euhalothece</taxon>
    </lineage>
</organism>